<comment type="caution">
    <text evidence="2">The sequence shown here is derived from an EMBL/GenBank/DDBJ whole genome shotgun (WGS) entry which is preliminary data.</text>
</comment>
<name>A0ABQ6B1K8_9BRAD</name>
<keyword evidence="3" id="KW-1185">Reference proteome</keyword>
<organism evidence="2 3">
    <name type="scientific">Bradyrhizobium iriomotense</name>
    <dbReference type="NCBI Taxonomy" id="441950"/>
    <lineage>
        <taxon>Bacteria</taxon>
        <taxon>Pseudomonadati</taxon>
        <taxon>Pseudomonadota</taxon>
        <taxon>Alphaproteobacteria</taxon>
        <taxon>Hyphomicrobiales</taxon>
        <taxon>Nitrobacteraceae</taxon>
        <taxon>Bradyrhizobium</taxon>
    </lineage>
</organism>
<evidence type="ECO:0000313" key="3">
    <source>
        <dbReference type="Proteomes" id="UP001156905"/>
    </source>
</evidence>
<reference evidence="3" key="1">
    <citation type="journal article" date="2019" name="Int. J. Syst. Evol. Microbiol.">
        <title>The Global Catalogue of Microorganisms (GCM) 10K type strain sequencing project: providing services to taxonomists for standard genome sequencing and annotation.</title>
        <authorList>
            <consortium name="The Broad Institute Genomics Platform"/>
            <consortium name="The Broad Institute Genome Sequencing Center for Infectious Disease"/>
            <person name="Wu L."/>
            <person name="Ma J."/>
        </authorList>
    </citation>
    <scope>NUCLEOTIDE SEQUENCE [LARGE SCALE GENOMIC DNA]</scope>
    <source>
        <strain evidence="3">NBRC 102520</strain>
    </source>
</reference>
<gene>
    <name evidence="2" type="ORF">GCM10007857_47450</name>
</gene>
<dbReference type="EMBL" id="BSOW01000017">
    <property type="protein sequence ID" value="GLR88033.1"/>
    <property type="molecule type" value="Genomic_DNA"/>
</dbReference>
<feature type="signal peptide" evidence="1">
    <location>
        <begin position="1"/>
        <end position="19"/>
    </location>
</feature>
<dbReference type="RefSeq" id="WP_284269218.1">
    <property type="nucleotide sequence ID" value="NZ_BSOW01000017.1"/>
</dbReference>
<sequence>MYKLLGLLVLASTMSGLTAGIAQTAQETVPTMLAAQIRIQGFACEKALSAIKDRKRSKPDHEVWVLKCSNATYRVSRAPDMAARVELLR</sequence>
<dbReference type="Proteomes" id="UP001156905">
    <property type="component" value="Unassembled WGS sequence"/>
</dbReference>
<protein>
    <recommendedName>
        <fullName evidence="4">PepSY domain-containing protein</fullName>
    </recommendedName>
</protein>
<evidence type="ECO:0008006" key="4">
    <source>
        <dbReference type="Google" id="ProtNLM"/>
    </source>
</evidence>
<evidence type="ECO:0000313" key="2">
    <source>
        <dbReference type="EMBL" id="GLR88033.1"/>
    </source>
</evidence>
<feature type="chain" id="PRO_5045987548" description="PepSY domain-containing protein" evidence="1">
    <location>
        <begin position="20"/>
        <end position="89"/>
    </location>
</feature>
<evidence type="ECO:0000256" key="1">
    <source>
        <dbReference type="SAM" id="SignalP"/>
    </source>
</evidence>
<accession>A0ABQ6B1K8</accession>
<proteinExistence type="predicted"/>
<keyword evidence="1" id="KW-0732">Signal</keyword>